<dbReference type="Proteomes" id="UP000236731">
    <property type="component" value="Unassembled WGS sequence"/>
</dbReference>
<evidence type="ECO:0000313" key="1">
    <source>
        <dbReference type="EMBL" id="SEF52187.1"/>
    </source>
</evidence>
<dbReference type="PANTHER" id="PTHR10668">
    <property type="entry name" value="PHYTOENE DEHYDROGENASE"/>
    <property type="match status" value="1"/>
</dbReference>
<accession>A0A1H5SQY7</accession>
<proteinExistence type="predicted"/>
<dbReference type="EMBL" id="FNUT01000001">
    <property type="protein sequence ID" value="SEF52187.1"/>
    <property type="molecule type" value="Genomic_DNA"/>
</dbReference>
<name>A0A1H5SQY7_9SPHI</name>
<dbReference type="OrthoDB" id="833207at2"/>
<sequence>MNQDVIIIGSGINSLVCAALLAKKGKKVTVIERYPVLGGCVQTEWIEGCHIDTYSTAYPLFVTSAAYPLLKDDLEENGVEFLTNDVPTGVLMSDGQYCILKTDRAANIAAFNALADGDGDRFAAEMDWVNQHADILFTILGGELMTMKMGKFLAKYVWKQGIGQASENAQEFLKSVRADLPDHFQSKALLANLAPWVLHSGLSPESPLSATMAKVTAMSIEMVGLPLVKGGSYRLVDAFKTIIEENGGRFVQNMHVERILVDKYGKAEGVVLEDDSIHLSKYVVANVTPTQLYGRLLVNEPKVSKKVEIQARNYKYGKGNMQIHLILNEAPNWVQPALEKVTYVHLTDGIDDISRAVNEATRQELPAKGTICIAQPTALDPSRAPEGKHILWIQVPECPNYPVADAGGALGDLCQGEWTDELREAYADRIIDRIAAYIPNIKSATVIRKVVSPKDLSRANINLVHGDPYSGQCSLDQYLLWRPMAGVKNHETPIKNLYHIGASTHPGPGLSGASGFLVAQKIK</sequence>
<protein>
    <submittedName>
        <fullName evidence="1">Phytoene dehydrogenase-related protein</fullName>
    </submittedName>
</protein>
<organism evidence="1 2">
    <name type="scientific">Sphingobacterium lactis</name>
    <dbReference type="NCBI Taxonomy" id="797291"/>
    <lineage>
        <taxon>Bacteria</taxon>
        <taxon>Pseudomonadati</taxon>
        <taxon>Bacteroidota</taxon>
        <taxon>Sphingobacteriia</taxon>
        <taxon>Sphingobacteriales</taxon>
        <taxon>Sphingobacteriaceae</taxon>
        <taxon>Sphingobacterium</taxon>
    </lineage>
</organism>
<dbReference type="RefSeq" id="WP_103904983.1">
    <property type="nucleotide sequence ID" value="NZ_CP049246.1"/>
</dbReference>
<dbReference type="Pfam" id="PF13450">
    <property type="entry name" value="NAD_binding_8"/>
    <property type="match status" value="1"/>
</dbReference>
<reference evidence="2" key="1">
    <citation type="submission" date="2016-10" db="EMBL/GenBank/DDBJ databases">
        <authorList>
            <person name="Varghese N."/>
            <person name="Submissions S."/>
        </authorList>
    </citation>
    <scope>NUCLEOTIDE SEQUENCE [LARGE SCALE GENOMIC DNA]</scope>
    <source>
        <strain evidence="2">DSM 22361</strain>
    </source>
</reference>
<dbReference type="Gene3D" id="3.50.50.60">
    <property type="entry name" value="FAD/NAD(P)-binding domain"/>
    <property type="match status" value="2"/>
</dbReference>
<evidence type="ECO:0000313" key="2">
    <source>
        <dbReference type="Proteomes" id="UP000236731"/>
    </source>
</evidence>
<dbReference type="InterPro" id="IPR036188">
    <property type="entry name" value="FAD/NAD-bd_sf"/>
</dbReference>
<dbReference type="PANTHER" id="PTHR10668:SF103">
    <property type="entry name" value="PYRIDINE NUCLEOTIDE-DISULFIDE OXIDOREDUCTASE DOMAIN-CONTAINING PROTEIN 2"/>
    <property type="match status" value="1"/>
</dbReference>
<dbReference type="AlphaFoldDB" id="A0A1H5SQY7"/>
<keyword evidence="2" id="KW-1185">Reference proteome</keyword>
<dbReference type="SUPFAM" id="SSF51905">
    <property type="entry name" value="FAD/NAD(P)-binding domain"/>
    <property type="match status" value="1"/>
</dbReference>
<gene>
    <name evidence="1" type="ORF">SAMN05421877_101334</name>
</gene>